<feature type="region of interest" description="Disordered" evidence="1">
    <location>
        <begin position="58"/>
        <end position="88"/>
    </location>
</feature>
<feature type="compositionally biased region" description="Basic and acidic residues" evidence="1">
    <location>
        <begin position="67"/>
        <end position="76"/>
    </location>
</feature>
<reference evidence="3" key="1">
    <citation type="journal article" date="2019" name="Int. J. Syst. Evol. Microbiol.">
        <title>The Global Catalogue of Microorganisms (GCM) 10K type strain sequencing project: providing services to taxonomists for standard genome sequencing and annotation.</title>
        <authorList>
            <consortium name="The Broad Institute Genomics Platform"/>
            <consortium name="The Broad Institute Genome Sequencing Center for Infectious Disease"/>
            <person name="Wu L."/>
            <person name="Ma J."/>
        </authorList>
    </citation>
    <scope>NUCLEOTIDE SEQUENCE [LARGE SCALE GENOMIC DNA]</scope>
    <source>
        <strain evidence="3">TBRC 5832</strain>
    </source>
</reference>
<keyword evidence="3" id="KW-1185">Reference proteome</keyword>
<feature type="region of interest" description="Disordered" evidence="1">
    <location>
        <begin position="1"/>
        <end position="21"/>
    </location>
</feature>
<dbReference type="EMBL" id="JBHSBL010000019">
    <property type="protein sequence ID" value="MFC4068595.1"/>
    <property type="molecule type" value="Genomic_DNA"/>
</dbReference>
<accession>A0ABV8J3Q3</accession>
<evidence type="ECO:0000313" key="2">
    <source>
        <dbReference type="EMBL" id="MFC4068595.1"/>
    </source>
</evidence>
<comment type="caution">
    <text evidence="2">The sequence shown here is derived from an EMBL/GenBank/DDBJ whole genome shotgun (WGS) entry which is preliminary data.</text>
</comment>
<evidence type="ECO:0000313" key="3">
    <source>
        <dbReference type="Proteomes" id="UP001595867"/>
    </source>
</evidence>
<proteinExistence type="predicted"/>
<feature type="non-terminal residue" evidence="2">
    <location>
        <position position="88"/>
    </location>
</feature>
<organism evidence="2 3">
    <name type="scientific">Actinoplanes subglobosus</name>
    <dbReference type="NCBI Taxonomy" id="1547892"/>
    <lineage>
        <taxon>Bacteria</taxon>
        <taxon>Bacillati</taxon>
        <taxon>Actinomycetota</taxon>
        <taxon>Actinomycetes</taxon>
        <taxon>Micromonosporales</taxon>
        <taxon>Micromonosporaceae</taxon>
        <taxon>Actinoplanes</taxon>
    </lineage>
</organism>
<dbReference type="RefSeq" id="WP_378069487.1">
    <property type="nucleotide sequence ID" value="NZ_JBHSBL010000019.1"/>
</dbReference>
<dbReference type="Proteomes" id="UP001595867">
    <property type="component" value="Unassembled WGS sequence"/>
</dbReference>
<gene>
    <name evidence="2" type="ORF">ACFO0C_27010</name>
</gene>
<sequence length="88" mass="9338">MSRPTGREHLADDIQRTRADLGDTVTEAAARTDVTGRAKQAVSETAVQARRRLAAAGETTARVAGSTKERLAEASRRPAVRRSLPAAA</sequence>
<evidence type="ECO:0000256" key="1">
    <source>
        <dbReference type="SAM" id="MobiDB-lite"/>
    </source>
</evidence>
<name>A0ABV8J3Q3_9ACTN</name>
<protein>
    <submittedName>
        <fullName evidence="2">DUF3618 domain-containing protein</fullName>
    </submittedName>
</protein>